<evidence type="ECO:0000313" key="2">
    <source>
        <dbReference type="Proteomes" id="UP000189735"/>
    </source>
</evidence>
<evidence type="ECO:0000313" key="1">
    <source>
        <dbReference type="EMBL" id="SKB02096.1"/>
    </source>
</evidence>
<name>A0A1T4YK13_9MICO</name>
<gene>
    <name evidence="1" type="ORF">SAMN06295879_3433</name>
</gene>
<organism evidence="1 2">
    <name type="scientific">Agreia bicolorata</name>
    <dbReference type="NCBI Taxonomy" id="110935"/>
    <lineage>
        <taxon>Bacteria</taxon>
        <taxon>Bacillati</taxon>
        <taxon>Actinomycetota</taxon>
        <taxon>Actinomycetes</taxon>
        <taxon>Micrococcales</taxon>
        <taxon>Microbacteriaceae</taxon>
        <taxon>Agreia</taxon>
    </lineage>
</organism>
<proteinExistence type="predicted"/>
<dbReference type="AlphaFoldDB" id="A0A1T4YK13"/>
<protein>
    <submittedName>
        <fullName evidence="1">Uncharacterized protein</fullName>
    </submittedName>
</protein>
<reference evidence="2" key="1">
    <citation type="submission" date="2017-02" db="EMBL/GenBank/DDBJ databases">
        <authorList>
            <person name="Varghese N."/>
            <person name="Submissions S."/>
        </authorList>
    </citation>
    <scope>NUCLEOTIDE SEQUENCE [LARGE SCALE GENOMIC DNA]</scope>
    <source>
        <strain evidence="2">VKM Ac-2052</strain>
    </source>
</reference>
<dbReference type="EMBL" id="FUYG01000011">
    <property type="protein sequence ID" value="SKB02096.1"/>
    <property type="molecule type" value="Genomic_DNA"/>
</dbReference>
<sequence>MYAHHDRYVCSRRAERVEKVTKHTVIRKHLTEARTTNEIVAGFSLGQAETVPEATLVNLGKWTTDRQEMQAQRARIDAYYAPTQRGV</sequence>
<accession>A0A1T4YK13</accession>
<dbReference type="Proteomes" id="UP000189735">
    <property type="component" value="Unassembled WGS sequence"/>
</dbReference>